<evidence type="ECO:0000256" key="3">
    <source>
        <dbReference type="SAM" id="MobiDB-lite"/>
    </source>
</evidence>
<feature type="compositionally biased region" description="Polar residues" evidence="3">
    <location>
        <begin position="210"/>
        <end position="223"/>
    </location>
</feature>
<dbReference type="PANTHER" id="PTHR48027">
    <property type="entry name" value="HETEROGENEOUS NUCLEAR RIBONUCLEOPROTEIN 87F-RELATED"/>
    <property type="match status" value="1"/>
</dbReference>
<accession>A0AA42AXY9</accession>
<dbReference type="CDD" id="cd21608">
    <property type="entry name" value="RRM2_NsCP33_like"/>
    <property type="match status" value="1"/>
</dbReference>
<dbReference type="InterPro" id="IPR012677">
    <property type="entry name" value="Nucleotide-bd_a/b_plait_sf"/>
</dbReference>
<evidence type="ECO:0000256" key="2">
    <source>
        <dbReference type="PROSITE-ProRule" id="PRU00176"/>
    </source>
</evidence>
<evidence type="ECO:0000313" key="5">
    <source>
        <dbReference type="EMBL" id="MCL7044383.1"/>
    </source>
</evidence>
<comment type="caution">
    <text evidence="5">The sequence shown here is derived from an EMBL/GenBank/DDBJ whole genome shotgun (WGS) entry which is preliminary data.</text>
</comment>
<dbReference type="InterPro" id="IPR052462">
    <property type="entry name" value="SLIRP/GR-RBP-like"/>
</dbReference>
<evidence type="ECO:0000259" key="4">
    <source>
        <dbReference type="PROSITE" id="PS50102"/>
    </source>
</evidence>
<dbReference type="AlphaFoldDB" id="A0AA42AXY9"/>
<dbReference type="Proteomes" id="UP001177140">
    <property type="component" value="Unassembled WGS sequence"/>
</dbReference>
<dbReference type="Gene3D" id="3.30.70.330">
    <property type="match status" value="1"/>
</dbReference>
<sequence length="260" mass="26025">MAFMSKVGNLLRQSVSKNINSELSGSNPSIFQAIRSMSSSKVFVGGLSWNTDDTSLRQAFEAHGEVVEARVITDRENGRSRGFGFVTYRSTEEATQAISSLDGQNVDGRAVRVNYATERPSGGGFRSGGGGYNSSYNNGGGYSGGGGYNSAGGGGYNSAGGGYNSSGGYGGRGNTYSGAGGGGGYDGNYASGGTADGNFSVAGGVGGSESNFTGGESGDSSFASGGYTGNTGGSFDQTGPLEGSFTADDGQPADYANRQG</sequence>
<name>A0AA42AXY9_PAPNU</name>
<protein>
    <recommendedName>
        <fullName evidence="4">RRM domain-containing protein</fullName>
    </recommendedName>
</protein>
<keyword evidence="6" id="KW-1185">Reference proteome</keyword>
<dbReference type="SMART" id="SM00360">
    <property type="entry name" value="RRM"/>
    <property type="match status" value="1"/>
</dbReference>
<evidence type="ECO:0000313" key="6">
    <source>
        <dbReference type="Proteomes" id="UP001177140"/>
    </source>
</evidence>
<dbReference type="EMBL" id="JAJJMA010257533">
    <property type="protein sequence ID" value="MCL7044383.1"/>
    <property type="molecule type" value="Genomic_DNA"/>
</dbReference>
<dbReference type="Pfam" id="PF00076">
    <property type="entry name" value="RRM_1"/>
    <property type="match status" value="1"/>
</dbReference>
<dbReference type="SUPFAM" id="SSF54928">
    <property type="entry name" value="RNA-binding domain, RBD"/>
    <property type="match status" value="1"/>
</dbReference>
<gene>
    <name evidence="5" type="ORF">MKW94_018883</name>
</gene>
<feature type="domain" description="RRM" evidence="4">
    <location>
        <begin position="40"/>
        <end position="118"/>
    </location>
</feature>
<dbReference type="PROSITE" id="PS50102">
    <property type="entry name" value="RRM"/>
    <property type="match status" value="1"/>
</dbReference>
<reference evidence="5" key="1">
    <citation type="submission" date="2022-03" db="EMBL/GenBank/DDBJ databases">
        <title>A functionally conserved STORR gene fusion in Papaver species that diverged 16.8 million years ago.</title>
        <authorList>
            <person name="Catania T."/>
        </authorList>
    </citation>
    <scope>NUCLEOTIDE SEQUENCE</scope>
    <source>
        <strain evidence="5">S-191538</strain>
    </source>
</reference>
<dbReference type="GO" id="GO:0003723">
    <property type="term" value="F:RNA binding"/>
    <property type="evidence" value="ECO:0007669"/>
    <property type="project" value="UniProtKB-UniRule"/>
</dbReference>
<keyword evidence="1 2" id="KW-0694">RNA-binding</keyword>
<proteinExistence type="predicted"/>
<dbReference type="InterPro" id="IPR048289">
    <property type="entry name" value="RRM2_NsCP33-like"/>
</dbReference>
<organism evidence="5 6">
    <name type="scientific">Papaver nudicaule</name>
    <name type="common">Iceland poppy</name>
    <dbReference type="NCBI Taxonomy" id="74823"/>
    <lineage>
        <taxon>Eukaryota</taxon>
        <taxon>Viridiplantae</taxon>
        <taxon>Streptophyta</taxon>
        <taxon>Embryophyta</taxon>
        <taxon>Tracheophyta</taxon>
        <taxon>Spermatophyta</taxon>
        <taxon>Magnoliopsida</taxon>
        <taxon>Ranunculales</taxon>
        <taxon>Papaveraceae</taxon>
        <taxon>Papaveroideae</taxon>
        <taxon>Papaver</taxon>
    </lineage>
</organism>
<dbReference type="InterPro" id="IPR000504">
    <property type="entry name" value="RRM_dom"/>
</dbReference>
<feature type="region of interest" description="Disordered" evidence="3">
    <location>
        <begin position="210"/>
        <end position="260"/>
    </location>
</feature>
<evidence type="ECO:0000256" key="1">
    <source>
        <dbReference type="ARBA" id="ARBA00022884"/>
    </source>
</evidence>
<dbReference type="InterPro" id="IPR035979">
    <property type="entry name" value="RBD_domain_sf"/>
</dbReference>